<dbReference type="OrthoDB" id="1820111at2"/>
<evidence type="ECO:0000256" key="1">
    <source>
        <dbReference type="SAM" id="MobiDB-lite"/>
    </source>
</evidence>
<evidence type="ECO:0000313" key="3">
    <source>
        <dbReference type="Proteomes" id="UP000019365"/>
    </source>
</evidence>
<organism evidence="2 3">
    <name type="scientific">Ruminococcus flavefaciens 007c</name>
    <dbReference type="NCBI Taxonomy" id="1341157"/>
    <lineage>
        <taxon>Bacteria</taxon>
        <taxon>Bacillati</taxon>
        <taxon>Bacillota</taxon>
        <taxon>Clostridia</taxon>
        <taxon>Eubacteriales</taxon>
        <taxon>Oscillospiraceae</taxon>
        <taxon>Ruminococcus</taxon>
    </lineage>
</organism>
<dbReference type="EMBL" id="ATAX01000016">
    <property type="protein sequence ID" value="EWM54378.1"/>
    <property type="molecule type" value="Genomic_DNA"/>
</dbReference>
<dbReference type="eggNOG" id="ENOG50328T9">
    <property type="taxonomic scope" value="Bacteria"/>
</dbReference>
<name>W7UKR7_RUMFL</name>
<dbReference type="RefSeq" id="WP_037297808.1">
    <property type="nucleotide sequence ID" value="NZ_ATAX01000016.1"/>
</dbReference>
<dbReference type="PATRIC" id="fig|1341157.4.peg.1044"/>
<gene>
    <name evidence="2" type="ORF">RF007C_12270</name>
</gene>
<dbReference type="AlphaFoldDB" id="W7UKR7"/>
<comment type="caution">
    <text evidence="2">The sequence shown here is derived from an EMBL/GenBank/DDBJ whole genome shotgun (WGS) entry which is preliminary data.</text>
</comment>
<protein>
    <submittedName>
        <fullName evidence="2">Uncharacterized protein</fullName>
    </submittedName>
</protein>
<evidence type="ECO:0000313" key="2">
    <source>
        <dbReference type="EMBL" id="EWM54378.1"/>
    </source>
</evidence>
<sequence length="440" mass="48176">MRRGTIFVTMAVLSIAFSGCAGKTKADVRPLLGLKWFASCDDVKASLGSYKLLDERENKDSGNSVHQIMLDYSDVRLYETDCDLTLCFTDSGLIGLNYHDMDKQKSYKEWFGTLETRYGLPTEEGSGMASWYGNPLGKDTAIYLFNLQEGVQVSFYATADSPDKSYERAVPAPEIRTPVIPVSDNSEEPVSEKASETENAEVASSGGEMLRSNLREGDIVSQNIIGTDSVGNMSIVVTDTAGEAVTDAVGETVTTVVTAVTSDAVTDKNVSSAASGTTAAAVTASVTVNKTTEPVTSAPRTDKKNAFLINGLTFYGSPETELKKLKRYSKTYEYRTEEPGQPWELVMEYENVTYLGRKCNSVLCFTSLGLVGINFFDSRKTDFDYWRRTLTDIYGTPDEVQYDYISWSGAVGEGTMVYVFALDDGVQISFFTDDTGSEIV</sequence>
<accession>W7UKR7</accession>
<dbReference type="Proteomes" id="UP000019365">
    <property type="component" value="Unassembled WGS sequence"/>
</dbReference>
<feature type="region of interest" description="Disordered" evidence="1">
    <location>
        <begin position="179"/>
        <end position="210"/>
    </location>
</feature>
<reference evidence="2 3" key="1">
    <citation type="journal article" date="2014" name="PLoS ONE">
        <title>Rumen cellulosomics: divergent fiber-degrading strategies revealed by comparative genome-wide analysis of six ruminococcal strains.</title>
        <authorList>
            <person name="Dassa B."/>
            <person name="Borovok I."/>
            <person name="Ruimy-Israeli V."/>
            <person name="Lamed R."/>
            <person name="Flint H.J."/>
            <person name="Duncan S.H."/>
            <person name="Henrissat B."/>
            <person name="Coutinho P."/>
            <person name="Morrison M."/>
            <person name="Mosoni P."/>
            <person name="Yeoman C.J."/>
            <person name="White B.A."/>
            <person name="Bayer E.A."/>
        </authorList>
    </citation>
    <scope>NUCLEOTIDE SEQUENCE [LARGE SCALE GENOMIC DNA]</scope>
    <source>
        <strain evidence="2 3">007c</strain>
    </source>
</reference>
<keyword evidence="3" id="KW-1185">Reference proteome</keyword>
<dbReference type="PROSITE" id="PS51257">
    <property type="entry name" value="PROKAR_LIPOPROTEIN"/>
    <property type="match status" value="1"/>
</dbReference>
<proteinExistence type="predicted"/>